<dbReference type="OrthoDB" id="9798763at2"/>
<feature type="domain" description="Oxidoreductase molybdopterin-binding" evidence="2">
    <location>
        <begin position="74"/>
        <end position="144"/>
    </location>
</feature>
<keyword evidence="1" id="KW-0732">Signal</keyword>
<dbReference type="AlphaFoldDB" id="A0A2A2F0P8"/>
<organism evidence="3 4">
    <name type="scientific">Halomonas salipaludis</name>
    <dbReference type="NCBI Taxonomy" id="2032625"/>
    <lineage>
        <taxon>Bacteria</taxon>
        <taxon>Pseudomonadati</taxon>
        <taxon>Pseudomonadota</taxon>
        <taxon>Gammaproteobacteria</taxon>
        <taxon>Oceanospirillales</taxon>
        <taxon>Halomonadaceae</taxon>
        <taxon>Halomonas</taxon>
    </lineage>
</organism>
<dbReference type="Gene3D" id="3.90.420.10">
    <property type="entry name" value="Oxidoreductase, molybdopterin-binding domain"/>
    <property type="match status" value="1"/>
</dbReference>
<reference evidence="3 4" key="1">
    <citation type="submission" date="2017-08" db="EMBL/GenBank/DDBJ databases">
        <title>Halomonas alkalisoli sp. nov., isolated from saline alkaline soil.</title>
        <authorList>
            <person name="Wang D."/>
            <person name="Zhang G."/>
        </authorList>
    </citation>
    <scope>NUCLEOTIDE SEQUENCE [LARGE SCALE GENOMIC DNA]</scope>
    <source>
        <strain evidence="3 4">WRN001</strain>
    </source>
</reference>
<dbReference type="Proteomes" id="UP000217771">
    <property type="component" value="Unassembled WGS sequence"/>
</dbReference>
<keyword evidence="4" id="KW-1185">Reference proteome</keyword>
<name>A0A2A2F0P8_9GAMM</name>
<dbReference type="SUPFAM" id="SSF56524">
    <property type="entry name" value="Oxidoreductase molybdopterin-binding domain"/>
    <property type="match status" value="1"/>
</dbReference>
<feature type="signal peptide" evidence="1">
    <location>
        <begin position="1"/>
        <end position="29"/>
    </location>
</feature>
<evidence type="ECO:0000256" key="1">
    <source>
        <dbReference type="SAM" id="SignalP"/>
    </source>
</evidence>
<accession>A0A2A2F0P8</accession>
<protein>
    <submittedName>
        <fullName evidence="3">Oxidoreductase</fullName>
    </submittedName>
</protein>
<feature type="chain" id="PRO_5013217277" evidence="1">
    <location>
        <begin position="30"/>
        <end position="170"/>
    </location>
</feature>
<dbReference type="Pfam" id="PF00174">
    <property type="entry name" value="Oxidored_molyb"/>
    <property type="match status" value="1"/>
</dbReference>
<gene>
    <name evidence="3" type="ORF">CK498_05620</name>
</gene>
<evidence type="ECO:0000313" key="3">
    <source>
        <dbReference type="EMBL" id="PAU78199.1"/>
    </source>
</evidence>
<dbReference type="InterPro" id="IPR036374">
    <property type="entry name" value="OxRdtase_Mopterin-bd_sf"/>
</dbReference>
<evidence type="ECO:0000259" key="2">
    <source>
        <dbReference type="Pfam" id="PF00174"/>
    </source>
</evidence>
<dbReference type="EMBL" id="NSKB01000002">
    <property type="protein sequence ID" value="PAU78199.1"/>
    <property type="molecule type" value="Genomic_DNA"/>
</dbReference>
<proteinExistence type="predicted"/>
<sequence>MNLKERTGMHRVITSLLLTGLILAFGAQAAPPRDMPILTIHPGAGGTPHVLSVADLEAYPRRSVTGLIPDVGDHEAEWTGVSLASLLQGLGEPWPARITASAMDSYRETIPGSDLEHYDPIIAYQRNGEYLSISQRGPLVIMYPYGEHPELLTRVFFSRTVWQLDELRLE</sequence>
<evidence type="ECO:0000313" key="4">
    <source>
        <dbReference type="Proteomes" id="UP000217771"/>
    </source>
</evidence>
<dbReference type="InterPro" id="IPR000572">
    <property type="entry name" value="OxRdtase_Mopterin-bd_dom"/>
</dbReference>
<comment type="caution">
    <text evidence="3">The sequence shown here is derived from an EMBL/GenBank/DDBJ whole genome shotgun (WGS) entry which is preliminary data.</text>
</comment>